<evidence type="ECO:0000256" key="4">
    <source>
        <dbReference type="ARBA" id="ARBA00023212"/>
    </source>
</evidence>
<dbReference type="Ensembl" id="ENSCINT00000024594.2">
    <property type="protein sequence ID" value="ENSCINP00000024348.2"/>
    <property type="gene ID" value="ENSCING00000007350.3"/>
</dbReference>
<dbReference type="EMBL" id="EAAA01002687">
    <property type="status" value="NOT_ANNOTATED_CDS"/>
    <property type="molecule type" value="Genomic_DNA"/>
</dbReference>
<dbReference type="GeneTree" id="ENSGT00940000162166"/>
<feature type="binding site" evidence="5">
    <location>
        <begin position="34"/>
        <end position="41"/>
    </location>
    <ligand>
        <name>ATP</name>
        <dbReference type="ChEBI" id="CHEBI:30616"/>
    </ligand>
</feature>
<dbReference type="AlphaFoldDB" id="F6V5G2"/>
<comment type="similarity">
    <text evidence="5">Belongs to the TRAFAC class myosin-kinesin ATPase superfamily. Kinesin family.</text>
</comment>
<feature type="region of interest" description="Disordered" evidence="6">
    <location>
        <begin position="168"/>
        <end position="208"/>
    </location>
</feature>
<evidence type="ECO:0000256" key="3">
    <source>
        <dbReference type="ARBA" id="ARBA00022840"/>
    </source>
</evidence>
<dbReference type="STRING" id="7719.ENSCINP00000024348"/>
<reference evidence="8" key="2">
    <citation type="journal article" date="2008" name="Genome Biol.">
        <title>Improved genome assembly and evidence-based global gene model set for the chordate Ciona intestinalis: new insight into intron and operon populations.</title>
        <authorList>
            <person name="Satou Y."/>
            <person name="Mineta K."/>
            <person name="Ogasawara M."/>
            <person name="Sasakura Y."/>
            <person name="Shoguchi E."/>
            <person name="Ueno K."/>
            <person name="Yamada L."/>
            <person name="Matsumoto J."/>
            <person name="Wasserscheid J."/>
            <person name="Dewar K."/>
            <person name="Wiley G.B."/>
            <person name="Macmil S.L."/>
            <person name="Roe B.A."/>
            <person name="Zeller R.W."/>
            <person name="Hastings K.E."/>
            <person name="Lemaire P."/>
            <person name="Lindquist E."/>
            <person name="Endo T."/>
            <person name="Hotta K."/>
            <person name="Inaba K."/>
        </authorList>
    </citation>
    <scope>NUCLEOTIDE SEQUENCE [LARGE SCALE GENOMIC DNA]</scope>
    <source>
        <strain evidence="8">wild type</strain>
    </source>
</reference>
<evidence type="ECO:0000256" key="6">
    <source>
        <dbReference type="SAM" id="MobiDB-lite"/>
    </source>
</evidence>
<dbReference type="InParanoid" id="F6V5G2"/>
<protein>
    <recommendedName>
        <fullName evidence="7">Kinesin motor domain-containing protein</fullName>
    </recommendedName>
</protein>
<evidence type="ECO:0000259" key="7">
    <source>
        <dbReference type="PROSITE" id="PS50067"/>
    </source>
</evidence>
<name>F6V5G2_CIOIN</name>
<organism evidence="8 9">
    <name type="scientific">Ciona intestinalis</name>
    <name type="common">Transparent sea squirt</name>
    <name type="synonym">Ascidia intestinalis</name>
    <dbReference type="NCBI Taxonomy" id="7719"/>
    <lineage>
        <taxon>Eukaryota</taxon>
        <taxon>Metazoa</taxon>
        <taxon>Chordata</taxon>
        <taxon>Tunicata</taxon>
        <taxon>Ascidiacea</taxon>
        <taxon>Phlebobranchia</taxon>
        <taxon>Cionidae</taxon>
        <taxon>Ciona</taxon>
    </lineage>
</organism>
<dbReference type="PROSITE" id="PS50067">
    <property type="entry name" value="KINESIN_MOTOR_2"/>
    <property type="match status" value="1"/>
</dbReference>
<dbReference type="PANTHER" id="PTHR47972">
    <property type="entry name" value="KINESIN-LIKE PROTEIN KLP-3"/>
    <property type="match status" value="1"/>
</dbReference>
<dbReference type="PANTHER" id="PTHR47972:SF63">
    <property type="entry name" value="KINESIN FAMILY MEMBER 25"/>
    <property type="match status" value="1"/>
</dbReference>
<accession>F6V5G2</accession>
<evidence type="ECO:0000313" key="8">
    <source>
        <dbReference type="Ensembl" id="ENSCINP00000024348.2"/>
    </source>
</evidence>
<dbReference type="InterPro" id="IPR036961">
    <property type="entry name" value="Kinesin_motor_dom_sf"/>
</dbReference>
<dbReference type="HOGENOM" id="CLU_001485_2_2_1"/>
<dbReference type="GO" id="GO:0016887">
    <property type="term" value="F:ATP hydrolysis activity"/>
    <property type="evidence" value="ECO:0000318"/>
    <property type="project" value="GO_Central"/>
</dbReference>
<evidence type="ECO:0000256" key="1">
    <source>
        <dbReference type="ARBA" id="ARBA00004245"/>
    </source>
</evidence>
<dbReference type="GO" id="GO:0005874">
    <property type="term" value="C:microtubule"/>
    <property type="evidence" value="ECO:0000318"/>
    <property type="project" value="GO_Central"/>
</dbReference>
<dbReference type="GO" id="GO:0005524">
    <property type="term" value="F:ATP binding"/>
    <property type="evidence" value="ECO:0007669"/>
    <property type="project" value="UniProtKB-UniRule"/>
</dbReference>
<reference evidence="9" key="1">
    <citation type="journal article" date="2002" name="Science">
        <title>The draft genome of Ciona intestinalis: insights into chordate and vertebrate origins.</title>
        <authorList>
            <person name="Dehal P."/>
            <person name="Satou Y."/>
            <person name="Campbell R.K."/>
            <person name="Chapman J."/>
            <person name="Degnan B."/>
            <person name="De Tomaso A."/>
            <person name="Davidson B."/>
            <person name="Di Gregorio A."/>
            <person name="Gelpke M."/>
            <person name="Goodstein D.M."/>
            <person name="Harafuji N."/>
            <person name="Hastings K.E."/>
            <person name="Ho I."/>
            <person name="Hotta K."/>
            <person name="Huang W."/>
            <person name="Kawashima T."/>
            <person name="Lemaire P."/>
            <person name="Martinez D."/>
            <person name="Meinertzhagen I.A."/>
            <person name="Necula S."/>
            <person name="Nonaka M."/>
            <person name="Putnam N."/>
            <person name="Rash S."/>
            <person name="Saiga H."/>
            <person name="Satake M."/>
            <person name="Terry A."/>
            <person name="Yamada L."/>
            <person name="Wang H.G."/>
            <person name="Awazu S."/>
            <person name="Azumi K."/>
            <person name="Boore J."/>
            <person name="Branno M."/>
            <person name="Chin-Bow S."/>
            <person name="DeSantis R."/>
            <person name="Doyle S."/>
            <person name="Francino P."/>
            <person name="Keys D.N."/>
            <person name="Haga S."/>
            <person name="Hayashi H."/>
            <person name="Hino K."/>
            <person name="Imai K.S."/>
            <person name="Inaba K."/>
            <person name="Kano S."/>
            <person name="Kobayashi K."/>
            <person name="Kobayashi M."/>
            <person name="Lee B.I."/>
            <person name="Makabe K.W."/>
            <person name="Manohar C."/>
            <person name="Matassi G."/>
            <person name="Medina M."/>
            <person name="Mochizuki Y."/>
            <person name="Mount S."/>
            <person name="Morishita T."/>
            <person name="Miura S."/>
            <person name="Nakayama A."/>
            <person name="Nishizaka S."/>
            <person name="Nomoto H."/>
            <person name="Ohta F."/>
            <person name="Oishi K."/>
            <person name="Rigoutsos I."/>
            <person name="Sano M."/>
            <person name="Sasaki A."/>
            <person name="Sasakura Y."/>
            <person name="Shoguchi E."/>
            <person name="Shin-i T."/>
            <person name="Spagnuolo A."/>
            <person name="Stainier D."/>
            <person name="Suzuki M.M."/>
            <person name="Tassy O."/>
            <person name="Takatori N."/>
            <person name="Tokuoka M."/>
            <person name="Yagi K."/>
            <person name="Yoshizaki F."/>
            <person name="Wada S."/>
            <person name="Zhang C."/>
            <person name="Hyatt P.D."/>
            <person name="Larimer F."/>
            <person name="Detter C."/>
            <person name="Doggett N."/>
            <person name="Glavina T."/>
            <person name="Hawkins T."/>
            <person name="Richardson P."/>
            <person name="Lucas S."/>
            <person name="Kohara Y."/>
            <person name="Levine M."/>
            <person name="Satoh N."/>
            <person name="Rokhsar D.S."/>
        </authorList>
    </citation>
    <scope>NUCLEOTIDE SEQUENCE [LARGE SCALE GENOMIC DNA]</scope>
</reference>
<dbReference type="Gene3D" id="3.40.850.10">
    <property type="entry name" value="Kinesin motor domain"/>
    <property type="match status" value="1"/>
</dbReference>
<dbReference type="GO" id="GO:0005737">
    <property type="term" value="C:cytoplasm"/>
    <property type="evidence" value="ECO:0000318"/>
    <property type="project" value="GO_Central"/>
</dbReference>
<dbReference type="SUPFAM" id="SSF52540">
    <property type="entry name" value="P-loop containing nucleoside triphosphate hydrolases"/>
    <property type="match status" value="1"/>
</dbReference>
<dbReference type="InterPro" id="IPR027640">
    <property type="entry name" value="Kinesin-like_fam"/>
</dbReference>
<keyword evidence="4" id="KW-0963">Cytoplasm</keyword>
<reference evidence="8" key="4">
    <citation type="submission" date="2025-09" db="UniProtKB">
        <authorList>
            <consortium name="Ensembl"/>
        </authorList>
    </citation>
    <scope>IDENTIFICATION</scope>
</reference>
<dbReference type="OMA" id="CIGMSGV"/>
<feature type="compositionally biased region" description="Polar residues" evidence="6">
    <location>
        <begin position="338"/>
        <end position="348"/>
    </location>
</feature>
<dbReference type="Proteomes" id="UP000008144">
    <property type="component" value="Chromosome 8"/>
</dbReference>
<feature type="domain" description="Kinesin motor" evidence="7">
    <location>
        <begin position="1"/>
        <end position="316"/>
    </location>
</feature>
<proteinExistence type="inferred from homology"/>
<keyword evidence="5" id="KW-0505">Motor protein</keyword>
<feature type="compositionally biased region" description="Polar residues" evidence="6">
    <location>
        <begin position="188"/>
        <end position="208"/>
    </location>
</feature>
<dbReference type="SMART" id="SM00129">
    <property type="entry name" value="KISc"/>
    <property type="match status" value="1"/>
</dbReference>
<dbReference type="Pfam" id="PF00225">
    <property type="entry name" value="Kinesin"/>
    <property type="match status" value="2"/>
</dbReference>
<keyword evidence="4" id="KW-0206">Cytoskeleton</keyword>
<evidence type="ECO:0000256" key="5">
    <source>
        <dbReference type="PROSITE-ProRule" id="PRU00283"/>
    </source>
</evidence>
<reference evidence="8" key="3">
    <citation type="submission" date="2025-08" db="UniProtKB">
        <authorList>
            <consortium name="Ensembl"/>
        </authorList>
    </citation>
    <scope>IDENTIFICATION</scope>
</reference>
<evidence type="ECO:0000313" key="9">
    <source>
        <dbReference type="Proteomes" id="UP000008144"/>
    </source>
</evidence>
<dbReference type="GO" id="GO:0003777">
    <property type="term" value="F:microtubule motor activity"/>
    <property type="evidence" value="ECO:0000318"/>
    <property type="project" value="GO_Central"/>
</dbReference>
<sequence>VYGPDCSQNDIFDEIQPILTSFLDGYNACVVAYGQTGSGKTHTMLGNPHNPGIVPNSMNELFRLIEEKSTDSISLEVSVAEVYNNDIYDLLSDNPKQLKHDIVTTRGSSRDVPTLTQIKVKCPEDVESLMRLGLNRRAQIATNVHEHSSRSHLIVTVTAIVCQRDARPQSVSSNVSSEPNTPRRRPSSVDSTQGSLMHQSVPASPVTMPTKSMYKTKLQLVDLAGSECVGMSGVTGSALRESSFINRSLSALSDVLTALSERRSHIPYRNSKLTHLLQDSIGGDAKMMIMLCVSPTRKYLTETMQTLQFGSRARQVQRGPPRKRGTSPHATPRGESPMKSSSPRQIPQSVVRRVFN</sequence>
<dbReference type="PRINTS" id="PR00380">
    <property type="entry name" value="KINESINHEAVY"/>
</dbReference>
<dbReference type="GO" id="GO:0005871">
    <property type="term" value="C:kinesin complex"/>
    <property type="evidence" value="ECO:0000318"/>
    <property type="project" value="GO_Central"/>
</dbReference>
<feature type="region of interest" description="Disordered" evidence="6">
    <location>
        <begin position="311"/>
        <end position="356"/>
    </location>
</feature>
<dbReference type="GO" id="GO:0007018">
    <property type="term" value="P:microtubule-based movement"/>
    <property type="evidence" value="ECO:0000318"/>
    <property type="project" value="GO_Central"/>
</dbReference>
<dbReference type="InterPro" id="IPR001752">
    <property type="entry name" value="Kinesin_motor_dom"/>
</dbReference>
<keyword evidence="9" id="KW-1185">Reference proteome</keyword>
<keyword evidence="3 5" id="KW-0067">ATP-binding</keyword>
<dbReference type="InterPro" id="IPR027417">
    <property type="entry name" value="P-loop_NTPase"/>
</dbReference>
<dbReference type="GO" id="GO:0008017">
    <property type="term" value="F:microtubule binding"/>
    <property type="evidence" value="ECO:0000318"/>
    <property type="project" value="GO_Central"/>
</dbReference>
<feature type="compositionally biased region" description="Polar residues" evidence="6">
    <location>
        <begin position="169"/>
        <end position="180"/>
    </location>
</feature>
<evidence type="ECO:0000256" key="2">
    <source>
        <dbReference type="ARBA" id="ARBA00022741"/>
    </source>
</evidence>
<comment type="subcellular location">
    <subcellularLocation>
        <location evidence="1">Cytoplasm</location>
        <location evidence="1">Cytoskeleton</location>
    </subcellularLocation>
</comment>
<keyword evidence="2 5" id="KW-0547">Nucleotide-binding</keyword>